<dbReference type="CDD" id="cd02440">
    <property type="entry name" value="AdoMet_MTases"/>
    <property type="match status" value="1"/>
</dbReference>
<feature type="binding site" evidence="7">
    <location>
        <position position="87"/>
    </location>
    <ligand>
        <name>S-adenosyl-L-methionine</name>
        <dbReference type="ChEBI" id="CHEBI:59789"/>
    </ligand>
</feature>
<comment type="caution">
    <text evidence="7">Lacks conserved residue(s) required for the propagation of feature annotation.</text>
</comment>
<feature type="binding site" evidence="7">
    <location>
        <position position="62"/>
    </location>
    <ligand>
        <name>S-adenosyl-L-methionine</name>
        <dbReference type="ChEBI" id="CHEBI:59789"/>
    </ligand>
</feature>
<dbReference type="GO" id="GO:0008176">
    <property type="term" value="F:tRNA (guanine(46)-N7)-methyltransferase activity"/>
    <property type="evidence" value="ECO:0007669"/>
    <property type="project" value="UniProtKB-UniRule"/>
</dbReference>
<dbReference type="Gene3D" id="3.40.50.150">
    <property type="entry name" value="Vaccinia Virus protein VP39"/>
    <property type="match status" value="1"/>
</dbReference>
<comment type="catalytic activity">
    <reaction evidence="1 7">
        <text>guanosine(46) in tRNA + S-adenosyl-L-methionine = N(7)-methylguanosine(46) in tRNA + S-adenosyl-L-homocysteine</text>
        <dbReference type="Rhea" id="RHEA:42708"/>
        <dbReference type="Rhea" id="RHEA-COMP:10188"/>
        <dbReference type="Rhea" id="RHEA-COMP:10189"/>
        <dbReference type="ChEBI" id="CHEBI:57856"/>
        <dbReference type="ChEBI" id="CHEBI:59789"/>
        <dbReference type="ChEBI" id="CHEBI:74269"/>
        <dbReference type="ChEBI" id="CHEBI:74480"/>
        <dbReference type="EC" id="2.1.1.33"/>
    </reaction>
</comment>
<dbReference type="InterPro" id="IPR055361">
    <property type="entry name" value="tRNA_methyltr_TrmB_bact"/>
</dbReference>
<dbReference type="NCBIfam" id="TIGR00091">
    <property type="entry name" value="tRNA (guanosine(46)-N7)-methyltransferase TrmB"/>
    <property type="match status" value="1"/>
</dbReference>
<evidence type="ECO:0000256" key="7">
    <source>
        <dbReference type="HAMAP-Rule" id="MF_01057"/>
    </source>
</evidence>
<comment type="pathway">
    <text evidence="7">tRNA modification; N(7)-methylguanine-tRNA biosynthesis.</text>
</comment>
<evidence type="ECO:0000256" key="6">
    <source>
        <dbReference type="ARBA" id="ARBA00022694"/>
    </source>
</evidence>
<dbReference type="STRING" id="1963862.B4O97_16420"/>
<sequence length="230" mass="26476">MKQTDNTEGHRKLRSYVLRAARMSNLQRRSYNDLLPRYSVPYRESGISLKEIFPAASKYILEIGFGMGEATVRLAGENPDFGYLGIEVHKPGVGKVLSEIERLSLDNLRIINHDAVEVLESMIPDKSIDGVHIFFPDPWPKKKHHKRRLIQGPFVDLIVPRLIPGGYLYICTDWEEYAEQILSVCSQAEGLQNAYEGFAEPQPWRPRTKFESRGLDKSHRIREVYFTKTT</sequence>
<dbReference type="InterPro" id="IPR029063">
    <property type="entry name" value="SAM-dependent_MTases_sf"/>
</dbReference>
<gene>
    <name evidence="7" type="primary">trmB</name>
    <name evidence="8" type="ORF">B4O97_16420</name>
</gene>
<dbReference type="GO" id="GO:0043527">
    <property type="term" value="C:tRNA methyltransferase complex"/>
    <property type="evidence" value="ECO:0007669"/>
    <property type="project" value="TreeGrafter"/>
</dbReference>
<dbReference type="EC" id="2.1.1.33" evidence="7"/>
<comment type="caution">
    <text evidence="8">The sequence shown here is derived from an EMBL/GenBank/DDBJ whole genome shotgun (WGS) entry which is preliminary data.</text>
</comment>
<dbReference type="SUPFAM" id="SSF53335">
    <property type="entry name" value="S-adenosyl-L-methionine-dependent methyltransferases"/>
    <property type="match status" value="1"/>
</dbReference>
<evidence type="ECO:0000313" key="9">
    <source>
        <dbReference type="Proteomes" id="UP000192343"/>
    </source>
</evidence>
<evidence type="ECO:0000256" key="4">
    <source>
        <dbReference type="ARBA" id="ARBA00022679"/>
    </source>
</evidence>
<evidence type="ECO:0000256" key="5">
    <source>
        <dbReference type="ARBA" id="ARBA00022691"/>
    </source>
</evidence>
<dbReference type="Proteomes" id="UP000192343">
    <property type="component" value="Unassembled WGS sequence"/>
</dbReference>
<dbReference type="InterPro" id="IPR003358">
    <property type="entry name" value="tRNA_(Gua-N-7)_MeTrfase_Trmb"/>
</dbReference>
<dbReference type="PANTHER" id="PTHR23417:SF14">
    <property type="entry name" value="PENTACOTRIPEPTIDE-REPEAT REGION OF PRORP DOMAIN-CONTAINING PROTEIN"/>
    <property type="match status" value="1"/>
</dbReference>
<evidence type="ECO:0000313" key="8">
    <source>
        <dbReference type="EMBL" id="ORC31847.1"/>
    </source>
</evidence>
<organism evidence="8 9">
    <name type="scientific">Marispirochaeta aestuarii</name>
    <dbReference type="NCBI Taxonomy" id="1963862"/>
    <lineage>
        <taxon>Bacteria</taxon>
        <taxon>Pseudomonadati</taxon>
        <taxon>Spirochaetota</taxon>
        <taxon>Spirochaetia</taxon>
        <taxon>Spirochaetales</taxon>
        <taxon>Spirochaetaceae</taxon>
        <taxon>Marispirochaeta</taxon>
    </lineage>
</organism>
<dbReference type="UniPathway" id="UPA00989"/>
<reference evidence="8 9" key="1">
    <citation type="submission" date="2017-03" db="EMBL/GenBank/DDBJ databases">
        <title>Draft Genome sequence of Marispirochaeta sp. strain JC444.</title>
        <authorList>
            <person name="Shivani Y."/>
            <person name="Subhash Y."/>
            <person name="Sasikala C."/>
            <person name="Ramana C."/>
        </authorList>
    </citation>
    <scope>NUCLEOTIDE SEQUENCE [LARGE SCALE GENOMIC DNA]</scope>
    <source>
        <strain evidence="8 9">JC444</strain>
    </source>
</reference>
<dbReference type="AlphaFoldDB" id="A0A1Y1RU53"/>
<keyword evidence="4 7" id="KW-0808">Transferase</keyword>
<evidence type="ECO:0000256" key="2">
    <source>
        <dbReference type="ARBA" id="ARBA00003015"/>
    </source>
</evidence>
<dbReference type="OrthoDB" id="9802090at2"/>
<keyword evidence="6 7" id="KW-0819">tRNA processing</keyword>
<comment type="similarity">
    <text evidence="7">Belongs to the class I-like SAM-binding methyltransferase superfamily. TrmB family.</text>
</comment>
<evidence type="ECO:0000256" key="3">
    <source>
        <dbReference type="ARBA" id="ARBA00022603"/>
    </source>
</evidence>
<dbReference type="HAMAP" id="MF_01057">
    <property type="entry name" value="tRNA_methyltr_TrmB"/>
    <property type="match status" value="1"/>
</dbReference>
<evidence type="ECO:0000256" key="1">
    <source>
        <dbReference type="ARBA" id="ARBA00000142"/>
    </source>
</evidence>
<feature type="binding site" evidence="7">
    <location>
        <position position="114"/>
    </location>
    <ligand>
        <name>S-adenosyl-L-methionine</name>
        <dbReference type="ChEBI" id="CHEBI:59789"/>
    </ligand>
</feature>
<name>A0A1Y1RU53_9SPIO</name>
<dbReference type="PROSITE" id="PS51625">
    <property type="entry name" value="SAM_MT_TRMB"/>
    <property type="match status" value="1"/>
</dbReference>
<keyword evidence="3 7" id="KW-0489">Methyltransferase</keyword>
<feature type="binding site" evidence="7">
    <location>
        <position position="173"/>
    </location>
    <ligand>
        <name>substrate</name>
    </ligand>
</feature>
<keyword evidence="5 7" id="KW-0949">S-adenosyl-L-methionine</keyword>
<proteinExistence type="inferred from homology"/>
<dbReference type="Pfam" id="PF02390">
    <property type="entry name" value="Methyltransf_4"/>
    <property type="match status" value="1"/>
</dbReference>
<comment type="function">
    <text evidence="2 7">Catalyzes the formation of N(7)-methylguanine at position 46 (m7G46) in tRNA.</text>
</comment>
<accession>A0A1Y1RU53</accession>
<feature type="binding site" evidence="7">
    <location>
        <position position="137"/>
    </location>
    <ligand>
        <name>S-adenosyl-L-methionine</name>
        <dbReference type="ChEBI" id="CHEBI:59789"/>
    </ligand>
</feature>
<protein>
    <recommendedName>
        <fullName evidence="7">tRNA (guanine-N(7)-)-methyltransferase</fullName>
        <ecNumber evidence="7">2.1.1.33</ecNumber>
    </recommendedName>
    <alternativeName>
        <fullName evidence="7">tRNA (guanine(46)-N(7))-methyltransferase</fullName>
    </alternativeName>
    <alternativeName>
        <fullName evidence="7">tRNA(m7G46)-methyltransferase</fullName>
    </alternativeName>
</protein>
<dbReference type="PANTHER" id="PTHR23417">
    <property type="entry name" value="3-DEOXY-D-MANNO-OCTULOSONIC-ACID TRANSFERASE/TRNA GUANINE-N 7 - -METHYLTRANSFERASE"/>
    <property type="match status" value="1"/>
</dbReference>
<feature type="binding site" evidence="7">
    <location>
        <position position="141"/>
    </location>
    <ligand>
        <name>substrate</name>
    </ligand>
</feature>
<dbReference type="EMBL" id="MWQY01000023">
    <property type="protein sequence ID" value="ORC31847.1"/>
    <property type="molecule type" value="Genomic_DNA"/>
</dbReference>
<feature type="binding site" evidence="7">
    <location>
        <begin position="208"/>
        <end position="211"/>
    </location>
    <ligand>
        <name>substrate</name>
    </ligand>
</feature>
<keyword evidence="9" id="KW-1185">Reference proteome</keyword>